<proteinExistence type="inferred from homology"/>
<organism evidence="9">
    <name type="scientific">Caldisericum exile</name>
    <dbReference type="NCBI Taxonomy" id="693075"/>
    <lineage>
        <taxon>Bacteria</taxon>
        <taxon>Pseudomonadati</taxon>
        <taxon>Caldisericota/Cryosericota group</taxon>
        <taxon>Caldisericota</taxon>
        <taxon>Caldisericia</taxon>
        <taxon>Caldisericales</taxon>
        <taxon>Caldisericaceae</taxon>
        <taxon>Caldisericum</taxon>
    </lineage>
</organism>
<keyword evidence="5 8" id="KW-0812">Transmembrane</keyword>
<keyword evidence="7 8" id="KW-0472">Membrane</keyword>
<evidence type="ECO:0000256" key="2">
    <source>
        <dbReference type="ARBA" id="ARBA00009773"/>
    </source>
</evidence>
<evidence type="ECO:0000256" key="3">
    <source>
        <dbReference type="ARBA" id="ARBA00022448"/>
    </source>
</evidence>
<feature type="transmembrane region" description="Helical" evidence="8">
    <location>
        <begin position="152"/>
        <end position="170"/>
    </location>
</feature>
<comment type="subcellular location">
    <subcellularLocation>
        <location evidence="1">Cell membrane</location>
        <topology evidence="1">Multi-pass membrane protein</topology>
    </subcellularLocation>
</comment>
<protein>
    <submittedName>
        <fullName evidence="9">AI-2E family transporter</fullName>
    </submittedName>
</protein>
<reference evidence="9" key="1">
    <citation type="journal article" date="2020" name="mSystems">
        <title>Genome- and Community-Level Interaction Insights into Carbon Utilization and Element Cycling Functions of Hydrothermarchaeota in Hydrothermal Sediment.</title>
        <authorList>
            <person name="Zhou Z."/>
            <person name="Liu Y."/>
            <person name="Xu W."/>
            <person name="Pan J."/>
            <person name="Luo Z.H."/>
            <person name="Li M."/>
        </authorList>
    </citation>
    <scope>NUCLEOTIDE SEQUENCE [LARGE SCALE GENOMIC DNA]</scope>
    <source>
        <strain evidence="9">SpSt-794</strain>
    </source>
</reference>
<dbReference type="PANTHER" id="PTHR21716">
    <property type="entry name" value="TRANSMEMBRANE PROTEIN"/>
    <property type="match status" value="1"/>
</dbReference>
<feature type="transmembrane region" description="Helical" evidence="8">
    <location>
        <begin position="206"/>
        <end position="239"/>
    </location>
</feature>
<feature type="transmembrane region" description="Helical" evidence="8">
    <location>
        <begin position="31"/>
        <end position="52"/>
    </location>
</feature>
<evidence type="ECO:0000256" key="5">
    <source>
        <dbReference type="ARBA" id="ARBA00022692"/>
    </source>
</evidence>
<dbReference type="Pfam" id="PF01594">
    <property type="entry name" value="AI-2E_transport"/>
    <property type="match status" value="1"/>
</dbReference>
<keyword evidence="3" id="KW-0813">Transport</keyword>
<evidence type="ECO:0000256" key="1">
    <source>
        <dbReference type="ARBA" id="ARBA00004651"/>
    </source>
</evidence>
<evidence type="ECO:0000256" key="8">
    <source>
        <dbReference type="SAM" id="Phobius"/>
    </source>
</evidence>
<evidence type="ECO:0000256" key="6">
    <source>
        <dbReference type="ARBA" id="ARBA00022989"/>
    </source>
</evidence>
<comment type="similarity">
    <text evidence="2">Belongs to the autoinducer-2 exporter (AI-2E) (TC 2.A.86) family.</text>
</comment>
<keyword evidence="6 8" id="KW-1133">Transmembrane helix</keyword>
<feature type="transmembrane region" description="Helical" evidence="8">
    <location>
        <begin position="7"/>
        <end position="25"/>
    </location>
</feature>
<evidence type="ECO:0000256" key="4">
    <source>
        <dbReference type="ARBA" id="ARBA00022475"/>
    </source>
</evidence>
<feature type="transmembrane region" description="Helical" evidence="8">
    <location>
        <begin position="245"/>
        <end position="263"/>
    </location>
</feature>
<evidence type="ECO:0000256" key="7">
    <source>
        <dbReference type="ARBA" id="ARBA00023136"/>
    </source>
</evidence>
<feature type="transmembrane region" description="Helical" evidence="8">
    <location>
        <begin position="64"/>
        <end position="86"/>
    </location>
</feature>
<sequence>MNKEIKSALFTSFVLVVAVVLLYLLYLVRNIIPPIIFGAVVAYILLPITNFFEKLKFPRSLASFVTLMLFFFVIILLGYFLVPLIIRELIELVHKIPNLKENIISFFENLGKILNAQVEGSLVRKIISNATDKLQKVIDNFISNFPQQAGSTLSNIGSLLVSFLLAYFFMKDSKALYRIILRRFDPRFRVKIKQYLDRTNTEMRAYFSTLVIISIIVGFFMGLGSFIAGVKYAIFIGVIDAFLEMLPYIGPTIVFLTGAVLSLTQGFNTFLGFIIVFSFVEGLLSNGVLPHIVGYRLNIPPVIIILMITIGGAIFGPLGVLIATPTFLILRNIRIIFS</sequence>
<gene>
    <name evidence="9" type="ORF">ENV82_01315</name>
</gene>
<dbReference type="GO" id="GO:0005886">
    <property type="term" value="C:plasma membrane"/>
    <property type="evidence" value="ECO:0007669"/>
    <property type="project" value="UniProtKB-SubCell"/>
</dbReference>
<dbReference type="EMBL" id="DTHV01000037">
    <property type="protein sequence ID" value="HGW60067.1"/>
    <property type="molecule type" value="Genomic_DNA"/>
</dbReference>
<dbReference type="AlphaFoldDB" id="A0A7C4U0K2"/>
<evidence type="ECO:0000313" key="9">
    <source>
        <dbReference type="EMBL" id="HGW60067.1"/>
    </source>
</evidence>
<name>A0A7C4U0K2_9BACT</name>
<dbReference type="PANTHER" id="PTHR21716:SF53">
    <property type="entry name" value="PERMEASE PERM-RELATED"/>
    <property type="match status" value="1"/>
</dbReference>
<feature type="transmembrane region" description="Helical" evidence="8">
    <location>
        <begin position="301"/>
        <end position="330"/>
    </location>
</feature>
<feature type="transmembrane region" description="Helical" evidence="8">
    <location>
        <begin position="270"/>
        <end position="289"/>
    </location>
</feature>
<keyword evidence="4" id="KW-1003">Cell membrane</keyword>
<accession>A0A7C4U0K2</accession>
<dbReference type="InterPro" id="IPR002549">
    <property type="entry name" value="AI-2E-like"/>
</dbReference>
<comment type="caution">
    <text evidence="9">The sequence shown here is derived from an EMBL/GenBank/DDBJ whole genome shotgun (WGS) entry which is preliminary data.</text>
</comment>